<dbReference type="Pfam" id="PF00004">
    <property type="entry name" value="AAA"/>
    <property type="match status" value="1"/>
</dbReference>
<dbReference type="GO" id="GO:0016887">
    <property type="term" value="F:ATP hydrolysis activity"/>
    <property type="evidence" value="ECO:0007669"/>
    <property type="project" value="InterPro"/>
</dbReference>
<dbReference type="GO" id="GO:0004176">
    <property type="term" value="F:ATP-dependent peptidase activity"/>
    <property type="evidence" value="ECO:0007669"/>
    <property type="project" value="InterPro"/>
</dbReference>
<dbReference type="GO" id="GO:0006515">
    <property type="term" value="P:protein quality control for misfolded or incompletely synthesized proteins"/>
    <property type="evidence" value="ECO:0007669"/>
    <property type="project" value="TreeGrafter"/>
</dbReference>
<dbReference type="InterPro" id="IPR003593">
    <property type="entry name" value="AAA+_ATPase"/>
</dbReference>
<dbReference type="AlphaFoldDB" id="A0A934STS1"/>
<keyword evidence="4" id="KW-1185">Reference proteome</keyword>
<dbReference type="InterPro" id="IPR027417">
    <property type="entry name" value="P-loop_NTPase"/>
</dbReference>
<reference evidence="3" key="1">
    <citation type="submission" date="2021-01" db="EMBL/GenBank/DDBJ databases">
        <title>Genome sequence of strain Noviherbaspirillum sp. DKR-6.</title>
        <authorList>
            <person name="Chaudhary D.K."/>
        </authorList>
    </citation>
    <scope>NUCLEOTIDE SEQUENCE</scope>
    <source>
        <strain evidence="3">DKR-6</strain>
    </source>
</reference>
<proteinExistence type="predicted"/>
<dbReference type="InterPro" id="IPR003959">
    <property type="entry name" value="ATPase_AAA_core"/>
</dbReference>
<sequence>MPAEVVRKLEQQRLEAQARVEAAQRLAEEQESATKGKGAWEPAVEEWPTDVVASGEPFLKLLDKRQVEEAVDSFDALFSESDRRQRARALVANLRDAGEYRSLLRLPPDWRRVLRRLERRFPNFTEVVNYLRSMLALAEHGDGTIRFSPVLLAGPPGVGKSLFCEAFAGSFKLYLVCMRMENAQSNAGLAGSEEFWSNTQPGRLFDALVHKTHANPLFFLDEIDKVSTEGRYDPMSSLLSLLEPGTASSFQDLSFPWLNLDASRVLYICTANDAGLLSEPIRSRLKVFDVPQLTPAQSQRMAVRIFTEVRREVFGARRSMKLDRAAFDAVASLTPREMRRVIRQSIGWALFNSRRTVLAGDVGMAMNVPKGTMGFGFVRSP</sequence>
<accession>A0A934STS1</accession>
<evidence type="ECO:0000256" key="1">
    <source>
        <dbReference type="SAM" id="Coils"/>
    </source>
</evidence>
<dbReference type="SUPFAM" id="SSF52540">
    <property type="entry name" value="P-loop containing nucleoside triphosphate hydrolases"/>
    <property type="match status" value="1"/>
</dbReference>
<comment type="caution">
    <text evidence="3">The sequence shown here is derived from an EMBL/GenBank/DDBJ whole genome shotgun (WGS) entry which is preliminary data.</text>
</comment>
<dbReference type="SMART" id="SM00382">
    <property type="entry name" value="AAA"/>
    <property type="match status" value="1"/>
</dbReference>
<dbReference type="GO" id="GO:0005524">
    <property type="term" value="F:ATP binding"/>
    <property type="evidence" value="ECO:0007669"/>
    <property type="project" value="InterPro"/>
</dbReference>
<protein>
    <submittedName>
        <fullName evidence="3">AAA family ATPase</fullName>
    </submittedName>
</protein>
<dbReference type="Proteomes" id="UP000622890">
    <property type="component" value="Unassembled WGS sequence"/>
</dbReference>
<evidence type="ECO:0000313" key="3">
    <source>
        <dbReference type="EMBL" id="MBK4735532.1"/>
    </source>
</evidence>
<name>A0A934STS1_9BURK</name>
<feature type="domain" description="AAA+ ATPase" evidence="2">
    <location>
        <begin position="146"/>
        <end position="291"/>
    </location>
</feature>
<dbReference type="InterPro" id="IPR027065">
    <property type="entry name" value="Lon_Prtase"/>
</dbReference>
<organism evidence="3 4">
    <name type="scientific">Noviherbaspirillum pedocola</name>
    <dbReference type="NCBI Taxonomy" id="2801341"/>
    <lineage>
        <taxon>Bacteria</taxon>
        <taxon>Pseudomonadati</taxon>
        <taxon>Pseudomonadota</taxon>
        <taxon>Betaproteobacteria</taxon>
        <taxon>Burkholderiales</taxon>
        <taxon>Oxalobacteraceae</taxon>
        <taxon>Noviherbaspirillum</taxon>
    </lineage>
</organism>
<dbReference type="Gene3D" id="3.40.50.300">
    <property type="entry name" value="P-loop containing nucleotide triphosphate hydrolases"/>
    <property type="match status" value="1"/>
</dbReference>
<evidence type="ECO:0000313" key="4">
    <source>
        <dbReference type="Proteomes" id="UP000622890"/>
    </source>
</evidence>
<keyword evidence="1" id="KW-0175">Coiled coil</keyword>
<dbReference type="GO" id="GO:0004252">
    <property type="term" value="F:serine-type endopeptidase activity"/>
    <property type="evidence" value="ECO:0007669"/>
    <property type="project" value="InterPro"/>
</dbReference>
<dbReference type="PANTHER" id="PTHR43718:SF2">
    <property type="entry name" value="LON PROTEASE HOMOLOG, MITOCHONDRIAL"/>
    <property type="match status" value="1"/>
</dbReference>
<evidence type="ECO:0000259" key="2">
    <source>
        <dbReference type="SMART" id="SM00382"/>
    </source>
</evidence>
<feature type="coiled-coil region" evidence="1">
    <location>
        <begin position="6"/>
        <end position="33"/>
    </location>
</feature>
<dbReference type="PANTHER" id="PTHR43718">
    <property type="entry name" value="LON PROTEASE"/>
    <property type="match status" value="1"/>
</dbReference>
<dbReference type="EMBL" id="JAEPBG010000004">
    <property type="protein sequence ID" value="MBK4735532.1"/>
    <property type="molecule type" value="Genomic_DNA"/>
</dbReference>
<gene>
    <name evidence="3" type="ORF">JJB74_12990</name>
</gene>
<dbReference type="RefSeq" id="WP_200592281.1">
    <property type="nucleotide sequence ID" value="NZ_JAEPBG010000004.1"/>
</dbReference>